<sequence length="304" mass="32517">MLVLPGANEDGGGTVGVFRGWVVALCAWSVALVSLVAFAPAGEALGPVPGFNYRCFPAGTGAVDPIVSPGRESSHVHEFFSSMPSPDTTTAQKLRELDHNCVFPSNPGLPTYEKDSYWMPQLTLRDGTTATPKGVGVYFRKTPGEDARSVQPPPTGLKYVVGSPDAAGPQRGVYWKCIGPDRRSPGYAMPDRDCAQGENIRLFLDMPSCSDGRADSRNHKAHMAYPVPGKGCPASHPRPVPFVTLDFGFEERTMRGARMVDHHGGTVAPHADFFNGTKYAVWERHLNECIRTGAGCGGAGTRGG</sequence>
<keyword evidence="1" id="KW-1133">Transmembrane helix</keyword>
<keyword evidence="1" id="KW-0812">Transmembrane</keyword>
<dbReference type="Pfam" id="PF09362">
    <property type="entry name" value="DUF1996"/>
    <property type="match status" value="1"/>
</dbReference>
<accession>A0A6J4RCG7</accession>
<name>A0A6J4RCG7_9ACTN</name>
<dbReference type="PANTHER" id="PTHR43662">
    <property type="match status" value="1"/>
</dbReference>
<dbReference type="AlphaFoldDB" id="A0A6J4RCG7"/>
<evidence type="ECO:0000256" key="1">
    <source>
        <dbReference type="SAM" id="Phobius"/>
    </source>
</evidence>
<organism evidence="3">
    <name type="scientific">uncultured Rubrobacteraceae bacterium</name>
    <dbReference type="NCBI Taxonomy" id="349277"/>
    <lineage>
        <taxon>Bacteria</taxon>
        <taxon>Bacillati</taxon>
        <taxon>Actinomycetota</taxon>
        <taxon>Rubrobacteria</taxon>
        <taxon>Rubrobacterales</taxon>
        <taxon>Rubrobacteraceae</taxon>
        <taxon>environmental samples</taxon>
    </lineage>
</organism>
<gene>
    <name evidence="3" type="ORF">AVDCRST_MAG02-3155</name>
</gene>
<evidence type="ECO:0000259" key="2">
    <source>
        <dbReference type="Pfam" id="PF09362"/>
    </source>
</evidence>
<feature type="transmembrane region" description="Helical" evidence="1">
    <location>
        <begin position="20"/>
        <end position="39"/>
    </location>
</feature>
<proteinExistence type="predicted"/>
<feature type="domain" description="DUF1996" evidence="2">
    <location>
        <begin position="64"/>
        <end position="276"/>
    </location>
</feature>
<evidence type="ECO:0000313" key="3">
    <source>
        <dbReference type="EMBL" id="CAA9466395.1"/>
    </source>
</evidence>
<protein>
    <recommendedName>
        <fullName evidence="2">DUF1996 domain-containing protein</fullName>
    </recommendedName>
</protein>
<reference evidence="3" key="1">
    <citation type="submission" date="2020-02" db="EMBL/GenBank/DDBJ databases">
        <authorList>
            <person name="Meier V. D."/>
        </authorList>
    </citation>
    <scope>NUCLEOTIDE SEQUENCE</scope>
    <source>
        <strain evidence="3">AVDCRST_MAG02</strain>
    </source>
</reference>
<keyword evidence="1" id="KW-0472">Membrane</keyword>
<dbReference type="InterPro" id="IPR018535">
    <property type="entry name" value="DUF1996"/>
</dbReference>
<dbReference type="PANTHER" id="PTHR43662:SF3">
    <property type="entry name" value="DOMAIN PROTEIN, PUTATIVE (AFU_ORTHOLOGUE AFUA_6G11970)-RELATED"/>
    <property type="match status" value="1"/>
</dbReference>
<dbReference type="EMBL" id="CADCVH010000096">
    <property type="protein sequence ID" value="CAA9466395.1"/>
    <property type="molecule type" value="Genomic_DNA"/>
</dbReference>